<dbReference type="Proteomes" id="UP000002497">
    <property type="component" value="Unassembled WGS sequence"/>
</dbReference>
<sequence length="123" mass="13964">MPFLWCCTRVSPGLTVRWMLGVSYLAYSTSVSRAPKRAPIPRTSAFDSHIGRRPCPCPRTRNLYKGSTWVPWGKGEVSRSVGSRSIFKRHVADMHSISIARIVRLARRETWARLATFPFVPGF</sequence>
<dbReference type="HOGENOM" id="CLU_2015045_0_0_1"/>
<gene>
    <name evidence="1" type="ORF">CPSG_08261</name>
</gene>
<protein>
    <submittedName>
        <fullName evidence="1">Uncharacterized protein</fullName>
    </submittedName>
</protein>
<dbReference type="VEuPathDB" id="FungiDB:CPSG_08261"/>
<evidence type="ECO:0000313" key="2">
    <source>
        <dbReference type="Proteomes" id="UP000002497"/>
    </source>
</evidence>
<accession>E9DEL1</accession>
<evidence type="ECO:0000313" key="1">
    <source>
        <dbReference type="EMBL" id="EFW15073.1"/>
    </source>
</evidence>
<dbReference type="AlphaFoldDB" id="E9DEL1"/>
<organism evidence="2">
    <name type="scientific">Coccidioides posadasii (strain RMSCC 757 / Silveira)</name>
    <name type="common">Valley fever fungus</name>
    <dbReference type="NCBI Taxonomy" id="443226"/>
    <lineage>
        <taxon>Eukaryota</taxon>
        <taxon>Fungi</taxon>
        <taxon>Dikarya</taxon>
        <taxon>Ascomycota</taxon>
        <taxon>Pezizomycotina</taxon>
        <taxon>Eurotiomycetes</taxon>
        <taxon>Eurotiomycetidae</taxon>
        <taxon>Onygenales</taxon>
        <taxon>Onygenaceae</taxon>
        <taxon>Coccidioides</taxon>
    </lineage>
</organism>
<name>E9DEL1_COCPS</name>
<reference evidence="2" key="1">
    <citation type="journal article" date="2010" name="Genome Res.">
        <title>Population genomic sequencing of Coccidioides fungi reveals recent hybridization and transposon control.</title>
        <authorList>
            <person name="Neafsey D.E."/>
            <person name="Barker B.M."/>
            <person name="Sharpton T.J."/>
            <person name="Stajich J.E."/>
            <person name="Park D.J."/>
            <person name="Whiston E."/>
            <person name="Hung C.-Y."/>
            <person name="McMahan C."/>
            <person name="White J."/>
            <person name="Sykes S."/>
            <person name="Heiman D."/>
            <person name="Young S."/>
            <person name="Zeng Q."/>
            <person name="Abouelleil A."/>
            <person name="Aftuck L."/>
            <person name="Bessette D."/>
            <person name="Brown A."/>
            <person name="FitzGerald M."/>
            <person name="Lui A."/>
            <person name="Macdonald J.P."/>
            <person name="Priest M."/>
            <person name="Orbach M.J."/>
            <person name="Galgiani J.N."/>
            <person name="Kirkland T.N."/>
            <person name="Cole G.T."/>
            <person name="Birren B.W."/>
            <person name="Henn M.R."/>
            <person name="Taylor J.W."/>
            <person name="Rounsley S.D."/>
        </authorList>
    </citation>
    <scope>NUCLEOTIDE SEQUENCE [LARGE SCALE GENOMIC DNA]</scope>
    <source>
        <strain evidence="2">RMSCC 757 / Silveira</strain>
    </source>
</reference>
<keyword evidence="2" id="KW-1185">Reference proteome</keyword>
<dbReference type="EMBL" id="GL636502">
    <property type="protein sequence ID" value="EFW15073.1"/>
    <property type="molecule type" value="Genomic_DNA"/>
</dbReference>
<reference evidence="2" key="2">
    <citation type="submission" date="2010-03" db="EMBL/GenBank/DDBJ databases">
        <title>The genome sequence of Coccidioides posadasii strain Silveira.</title>
        <authorList>
            <consortium name="The Broad Institute Genome Sequencing Center for Infectious Disease"/>
            <person name="Neafsey D."/>
            <person name="Orbach M."/>
            <person name="Henn M.R."/>
            <person name="Cole G.T."/>
            <person name="Galgiani J."/>
            <person name="Gardner M.J."/>
            <person name="Kirkland T.N."/>
            <person name="Taylor J.W."/>
            <person name="Young S.K."/>
            <person name="Zeng Q."/>
            <person name="Koehrsen M."/>
            <person name="Alvarado L."/>
            <person name="Berlin A."/>
            <person name="Borenstein D."/>
            <person name="Chapman S.B."/>
            <person name="Chen Z."/>
            <person name="Engels R."/>
            <person name="Freedman E."/>
            <person name="Gellesch M."/>
            <person name="Goldberg J."/>
            <person name="Griggs A."/>
            <person name="Gujja S."/>
            <person name="Heilman E."/>
            <person name="Heiman D."/>
            <person name="Howarth C."/>
            <person name="Jen D."/>
            <person name="Larson L."/>
            <person name="Mehta T."/>
            <person name="Neiman D."/>
            <person name="Park D."/>
            <person name="Pearson M."/>
            <person name="Richards J."/>
            <person name="Roberts A."/>
            <person name="Saif S."/>
            <person name="Shea T."/>
            <person name="Shenoy N."/>
            <person name="Sisk P."/>
            <person name="Stolte C."/>
            <person name="Sykes S."/>
            <person name="Walk T."/>
            <person name="White J."/>
            <person name="Yandava C."/>
            <person name="Haas B."/>
            <person name="Nusbaum C."/>
            <person name="Birren B."/>
        </authorList>
    </citation>
    <scope>NUCLEOTIDE SEQUENCE [LARGE SCALE GENOMIC DNA]</scope>
    <source>
        <strain evidence="2">RMSCC 757 / Silveira</strain>
    </source>
</reference>
<proteinExistence type="predicted"/>